<keyword evidence="10" id="KW-1185">Reference proteome</keyword>
<dbReference type="Proteomes" id="UP000008237">
    <property type="component" value="Unassembled WGS sequence"/>
</dbReference>
<organism evidence="10">
    <name type="scientific">Harpegnathos saltator</name>
    <name type="common">Jerdon's jumping ant</name>
    <dbReference type="NCBI Taxonomy" id="610380"/>
    <lineage>
        <taxon>Eukaryota</taxon>
        <taxon>Metazoa</taxon>
        <taxon>Ecdysozoa</taxon>
        <taxon>Arthropoda</taxon>
        <taxon>Hexapoda</taxon>
        <taxon>Insecta</taxon>
        <taxon>Pterygota</taxon>
        <taxon>Neoptera</taxon>
        <taxon>Endopterygota</taxon>
        <taxon>Hymenoptera</taxon>
        <taxon>Apocrita</taxon>
        <taxon>Aculeata</taxon>
        <taxon>Formicoidea</taxon>
        <taxon>Formicidae</taxon>
        <taxon>Ponerinae</taxon>
        <taxon>Ponerini</taxon>
        <taxon>Harpegnathos</taxon>
    </lineage>
</organism>
<comment type="cofactor">
    <cofactor evidence="1">
        <name>Ca(2+)</name>
        <dbReference type="ChEBI" id="CHEBI:29108"/>
    </cofactor>
</comment>
<evidence type="ECO:0000256" key="3">
    <source>
        <dbReference type="ARBA" id="ARBA00022723"/>
    </source>
</evidence>
<evidence type="ECO:0000259" key="8">
    <source>
        <dbReference type="Pfam" id="PF00884"/>
    </source>
</evidence>
<dbReference type="Gene3D" id="3.30.1120.10">
    <property type="match status" value="1"/>
</dbReference>
<dbReference type="OrthoDB" id="103349at2759"/>
<dbReference type="PROSITE" id="PS00149">
    <property type="entry name" value="SULFATASE_2"/>
    <property type="match status" value="1"/>
</dbReference>
<dbReference type="KEGG" id="hst:105180566"/>
<evidence type="ECO:0000256" key="1">
    <source>
        <dbReference type="ARBA" id="ARBA00001913"/>
    </source>
</evidence>
<feature type="domain" description="Sulfatase N-terminal" evidence="8">
    <location>
        <begin position="37"/>
        <end position="363"/>
    </location>
</feature>
<sequence length="557" mass="62809">MNSRYAWIVLVLLFIFVCDVILKNISRNSQATSKQPPNIVVIMADDLGWNDVSFNGGDEIPTPNIDSLAYNGVILNRHYVLPICTPSRTAFFTGQYPIRSGMQGYPLQGAEPRSIPLNNILLPQYLRKLGYATHLVGKWHVGYQTNNHTPTNRGFDTFLGYYSGYIEYFSHNLVENGQSGYDIHRSVGDNHTIEYRYDYMTDLITDEAENIISSHNPAKPLYLQLAHLAPHASTVDDVIEVRSWKATNDTLGYIRDINRRKFASAVVTMDESIGRVVDALRRADMLKNSIIVFMSDNGAPTKDQILYNFGSNYPLRGMKQSFFEGAVRGVACIYSPLIDFPSRVSTQLFHITDWLPTLYAAAGGDASDLKALDGIDQWSMIKNADNGRRQFLLVNINEKTDSKAALIGRYKLIRDQSEYTKYYGSTGKDPSYCEYNVTNVLASPVASAIADISRSSLDIDKIKQLREKSRVVCRVSRFSRCTKRTCLFDIKKDPCETTNVSSKYPKILKKLNALIDSYQSILVNQTNKPVDPAGFPCNFNDTWMPWLPMDYLPAKSA</sequence>
<keyword evidence="4" id="KW-0378">Hydrolase</keyword>
<dbReference type="GO" id="GO:0008484">
    <property type="term" value="F:sulfuric ester hydrolase activity"/>
    <property type="evidence" value="ECO:0007669"/>
    <property type="project" value="InterPro"/>
</dbReference>
<protein>
    <submittedName>
        <fullName evidence="9">Arylsulfatase B</fullName>
    </submittedName>
</protein>
<evidence type="ECO:0000313" key="9">
    <source>
        <dbReference type="EMBL" id="EFN89886.1"/>
    </source>
</evidence>
<dbReference type="InterPro" id="IPR017850">
    <property type="entry name" value="Alkaline_phosphatase_core_sf"/>
</dbReference>
<dbReference type="PhylomeDB" id="E2B337"/>
<dbReference type="InterPro" id="IPR024607">
    <property type="entry name" value="Sulfatase_CS"/>
</dbReference>
<evidence type="ECO:0000256" key="5">
    <source>
        <dbReference type="ARBA" id="ARBA00022837"/>
    </source>
</evidence>
<dbReference type="GO" id="GO:0046872">
    <property type="term" value="F:metal ion binding"/>
    <property type="evidence" value="ECO:0007669"/>
    <property type="project" value="UniProtKB-KW"/>
</dbReference>
<dbReference type="EMBL" id="GL445285">
    <property type="protein sequence ID" value="EFN89886.1"/>
    <property type="molecule type" value="Genomic_DNA"/>
</dbReference>
<keyword evidence="3" id="KW-0479">Metal-binding</keyword>
<comment type="similarity">
    <text evidence="2">Belongs to the sulfatase family.</text>
</comment>
<dbReference type="Gene3D" id="3.40.720.10">
    <property type="entry name" value="Alkaline Phosphatase, subunit A"/>
    <property type="match status" value="1"/>
</dbReference>
<accession>E2B337</accession>
<name>E2B337_HARSA</name>
<dbReference type="PROSITE" id="PS00523">
    <property type="entry name" value="SULFATASE_1"/>
    <property type="match status" value="1"/>
</dbReference>
<dbReference type="SUPFAM" id="SSF53649">
    <property type="entry name" value="Alkaline phosphatase-like"/>
    <property type="match status" value="1"/>
</dbReference>
<dbReference type="InterPro" id="IPR000917">
    <property type="entry name" value="Sulfatase_N"/>
</dbReference>
<evidence type="ECO:0000256" key="4">
    <source>
        <dbReference type="ARBA" id="ARBA00022801"/>
    </source>
</evidence>
<gene>
    <name evidence="9" type="ORF">EAI_04032</name>
</gene>
<keyword evidence="6" id="KW-0325">Glycoprotein</keyword>
<dbReference type="InParanoid" id="E2B337"/>
<evidence type="ECO:0000256" key="7">
    <source>
        <dbReference type="SAM" id="SignalP"/>
    </source>
</evidence>
<feature type="signal peptide" evidence="7">
    <location>
        <begin position="1"/>
        <end position="22"/>
    </location>
</feature>
<dbReference type="AlphaFoldDB" id="E2B337"/>
<dbReference type="CDD" id="cd16029">
    <property type="entry name" value="4-S"/>
    <property type="match status" value="1"/>
</dbReference>
<keyword evidence="5" id="KW-0106">Calcium</keyword>
<proteinExistence type="inferred from homology"/>
<evidence type="ECO:0000313" key="10">
    <source>
        <dbReference type="Proteomes" id="UP000008237"/>
    </source>
</evidence>
<dbReference type="OMA" id="HTIEYRY"/>
<evidence type="ECO:0000256" key="6">
    <source>
        <dbReference type="ARBA" id="ARBA00023180"/>
    </source>
</evidence>
<dbReference type="STRING" id="610380.E2B337"/>
<evidence type="ECO:0000256" key="2">
    <source>
        <dbReference type="ARBA" id="ARBA00008779"/>
    </source>
</evidence>
<dbReference type="PANTHER" id="PTHR10342:SF264">
    <property type="entry name" value="MIP05773P-RELATED"/>
    <property type="match status" value="1"/>
</dbReference>
<keyword evidence="7" id="KW-0732">Signal</keyword>
<dbReference type="PANTHER" id="PTHR10342">
    <property type="entry name" value="ARYLSULFATASE"/>
    <property type="match status" value="1"/>
</dbReference>
<reference evidence="9 10" key="1">
    <citation type="journal article" date="2010" name="Science">
        <title>Genomic comparison of the ants Camponotus floridanus and Harpegnathos saltator.</title>
        <authorList>
            <person name="Bonasio R."/>
            <person name="Zhang G."/>
            <person name="Ye C."/>
            <person name="Mutti N.S."/>
            <person name="Fang X."/>
            <person name="Qin N."/>
            <person name="Donahue G."/>
            <person name="Yang P."/>
            <person name="Li Q."/>
            <person name="Li C."/>
            <person name="Zhang P."/>
            <person name="Huang Z."/>
            <person name="Berger S.L."/>
            <person name="Reinberg D."/>
            <person name="Wang J."/>
            <person name="Liebig J."/>
        </authorList>
    </citation>
    <scope>NUCLEOTIDE SEQUENCE [LARGE SCALE GENOMIC DNA]</scope>
    <source>
        <strain evidence="9 10">R22 G/1</strain>
    </source>
</reference>
<dbReference type="InterPro" id="IPR047115">
    <property type="entry name" value="ARSB"/>
</dbReference>
<feature type="chain" id="PRO_5003157093" evidence="7">
    <location>
        <begin position="23"/>
        <end position="557"/>
    </location>
</feature>
<dbReference type="Pfam" id="PF00884">
    <property type="entry name" value="Sulfatase"/>
    <property type="match status" value="1"/>
</dbReference>